<sequence length="74" mass="8582">MPRKLDHVTNYLFLPVQGYQIKSPFLPPLLRAEDVEYESNAPNLRYASEDHEYFVDAPNCEITPFSQAPLRKIS</sequence>
<evidence type="ECO:0000313" key="1">
    <source>
        <dbReference type="EMBL" id="KAK8505742.1"/>
    </source>
</evidence>
<reference evidence="1 2" key="1">
    <citation type="journal article" date="2024" name="G3 (Bethesda)">
        <title>Genome assembly of Hibiscus sabdariffa L. provides insights into metabolisms of medicinal natural products.</title>
        <authorList>
            <person name="Kim T."/>
        </authorList>
    </citation>
    <scope>NUCLEOTIDE SEQUENCE [LARGE SCALE GENOMIC DNA]</scope>
    <source>
        <strain evidence="1">TK-2024</strain>
        <tissue evidence="1">Old leaves</tissue>
    </source>
</reference>
<gene>
    <name evidence="1" type="ORF">V6N12_024725</name>
</gene>
<proteinExistence type="predicted"/>
<name>A0ABR2BF28_9ROSI</name>
<dbReference type="Proteomes" id="UP001472677">
    <property type="component" value="Unassembled WGS sequence"/>
</dbReference>
<dbReference type="EMBL" id="JBBPBM010000124">
    <property type="protein sequence ID" value="KAK8505742.1"/>
    <property type="molecule type" value="Genomic_DNA"/>
</dbReference>
<comment type="caution">
    <text evidence="1">The sequence shown here is derived from an EMBL/GenBank/DDBJ whole genome shotgun (WGS) entry which is preliminary data.</text>
</comment>
<protein>
    <submittedName>
        <fullName evidence="1">Uncharacterized protein</fullName>
    </submittedName>
</protein>
<organism evidence="1 2">
    <name type="scientific">Hibiscus sabdariffa</name>
    <name type="common">roselle</name>
    <dbReference type="NCBI Taxonomy" id="183260"/>
    <lineage>
        <taxon>Eukaryota</taxon>
        <taxon>Viridiplantae</taxon>
        <taxon>Streptophyta</taxon>
        <taxon>Embryophyta</taxon>
        <taxon>Tracheophyta</taxon>
        <taxon>Spermatophyta</taxon>
        <taxon>Magnoliopsida</taxon>
        <taxon>eudicotyledons</taxon>
        <taxon>Gunneridae</taxon>
        <taxon>Pentapetalae</taxon>
        <taxon>rosids</taxon>
        <taxon>malvids</taxon>
        <taxon>Malvales</taxon>
        <taxon>Malvaceae</taxon>
        <taxon>Malvoideae</taxon>
        <taxon>Hibiscus</taxon>
    </lineage>
</organism>
<evidence type="ECO:0000313" key="2">
    <source>
        <dbReference type="Proteomes" id="UP001472677"/>
    </source>
</evidence>
<keyword evidence="2" id="KW-1185">Reference proteome</keyword>
<accession>A0ABR2BF28</accession>